<evidence type="ECO:0000313" key="3">
    <source>
        <dbReference type="Proteomes" id="UP000811545"/>
    </source>
</evidence>
<dbReference type="Gene3D" id="2.40.10.10">
    <property type="entry name" value="Trypsin-like serine proteases"/>
    <property type="match status" value="2"/>
</dbReference>
<dbReference type="AlphaFoldDB" id="A0A9E2BIB9"/>
<keyword evidence="1" id="KW-0175">Coiled coil</keyword>
<gene>
    <name evidence="2" type="ORF">DDT42_02005</name>
</gene>
<organism evidence="2 3">
    <name type="scientific">Psychracetigena formicireducens</name>
    <dbReference type="NCBI Taxonomy" id="2986056"/>
    <lineage>
        <taxon>Bacteria</taxon>
        <taxon>Bacillati</taxon>
        <taxon>Candidatus Lithacetigenota</taxon>
        <taxon>Candidatus Psychracetigena</taxon>
    </lineage>
</organism>
<protein>
    <submittedName>
        <fullName evidence="2">Uncharacterized protein</fullName>
    </submittedName>
</protein>
<accession>A0A9E2BIB9</accession>
<evidence type="ECO:0000256" key="1">
    <source>
        <dbReference type="SAM" id="Coils"/>
    </source>
</evidence>
<name>A0A9E2BIB9_PSYF1</name>
<proteinExistence type="predicted"/>
<sequence>MRSFKTTSLSVILVALLSLFIIWGVSLALSLQEGGKGQYVRWLDGSSRLVTPEVLKNNEKLLRASQKIIFAKPSLKSKGALLAGHHIDPFTATIYVGLKDLSEDYTKLIKGLITDIDGIKLEFFKAQFTVDELISFKWKVQNVFWGVTDEDMEKLYSLKDETSKENKRAELRKRMEEVSTKKGVPITSLAINIRKNCLTVGLSELQPHYIEAVRQLVSEVPVEFIAFGTLKLEDDRRRGQVRPLRGGIQVESYDNIRDHRWELTTLGFRAKGIGGTTGFVMTGHAGGSGQGVWQPIHRWWWPSLDRVGTIRENFLPPRHSDSAFVAADVSVNNTIWPDRVILGWVPSSSTPRGTIVAKEGRTTYFTQGVIHQTGVDIFFKGLPNVAFFNQVLATYASAVGDSGAPVFHIPQFNGGNFAHLYGIHMGRYGPDPFYAVYSPIEGIQRDLNVIP</sequence>
<reference evidence="2 3" key="1">
    <citation type="journal article" date="2021" name="bioRxiv">
        <title>Unique metabolic strategies in Hadean analogues reveal hints for primordial physiology.</title>
        <authorList>
            <person name="Nobu M.K."/>
            <person name="Nakai R."/>
            <person name="Tamazawa S."/>
            <person name="Mori H."/>
            <person name="Toyoda A."/>
            <person name="Ijiri A."/>
            <person name="Suzuki S."/>
            <person name="Kurokawa K."/>
            <person name="Kamagata Y."/>
            <person name="Tamaki H."/>
        </authorList>
    </citation>
    <scope>NUCLEOTIDE SEQUENCE [LARGE SCALE GENOMIC DNA]</scope>
    <source>
        <strain evidence="2">BS525</strain>
    </source>
</reference>
<dbReference type="InterPro" id="IPR043504">
    <property type="entry name" value="Peptidase_S1_PA_chymotrypsin"/>
</dbReference>
<evidence type="ECO:0000313" key="2">
    <source>
        <dbReference type="EMBL" id="MBT9146123.1"/>
    </source>
</evidence>
<dbReference type="EMBL" id="QLTW01000328">
    <property type="protein sequence ID" value="MBT9146123.1"/>
    <property type="molecule type" value="Genomic_DNA"/>
</dbReference>
<comment type="caution">
    <text evidence="2">The sequence shown here is derived from an EMBL/GenBank/DDBJ whole genome shotgun (WGS) entry which is preliminary data.</text>
</comment>
<dbReference type="InterPro" id="IPR009003">
    <property type="entry name" value="Peptidase_S1_PA"/>
</dbReference>
<feature type="coiled-coil region" evidence="1">
    <location>
        <begin position="152"/>
        <end position="181"/>
    </location>
</feature>
<dbReference type="Proteomes" id="UP000811545">
    <property type="component" value="Unassembled WGS sequence"/>
</dbReference>
<dbReference type="SUPFAM" id="SSF50494">
    <property type="entry name" value="Trypsin-like serine proteases"/>
    <property type="match status" value="1"/>
</dbReference>